<reference evidence="10 11" key="1">
    <citation type="submission" date="2016-09" db="EMBL/GenBank/DDBJ databases">
        <title>Complete genome of Desulfosporosinus sp. OL.</title>
        <authorList>
            <person name="Mardanov A."/>
            <person name="Beletsky A."/>
            <person name="Panova A."/>
            <person name="Karnachuk O."/>
            <person name="Ravin N."/>
        </authorList>
    </citation>
    <scope>NUCLEOTIDE SEQUENCE [LARGE SCALE GENOMIC DNA]</scope>
    <source>
        <strain evidence="10 11">OL</strain>
    </source>
</reference>
<dbReference type="CDD" id="cd00268">
    <property type="entry name" value="DEADc"/>
    <property type="match status" value="1"/>
</dbReference>
<evidence type="ECO:0000313" key="11">
    <source>
        <dbReference type="Proteomes" id="UP000186102"/>
    </source>
</evidence>
<dbReference type="Pfam" id="PF00270">
    <property type="entry name" value="DEAD"/>
    <property type="match status" value="1"/>
</dbReference>
<protein>
    <submittedName>
        <fullName evidence="10">ATP-dependent RNA helicase YfmL</fullName>
    </submittedName>
</protein>
<evidence type="ECO:0000256" key="2">
    <source>
        <dbReference type="ARBA" id="ARBA00022801"/>
    </source>
</evidence>
<dbReference type="SMART" id="SM00490">
    <property type="entry name" value="HELICc"/>
    <property type="match status" value="1"/>
</dbReference>
<dbReference type="GO" id="GO:0005829">
    <property type="term" value="C:cytosol"/>
    <property type="evidence" value="ECO:0007669"/>
    <property type="project" value="TreeGrafter"/>
</dbReference>
<dbReference type="InterPro" id="IPR014001">
    <property type="entry name" value="Helicase_ATP-bd"/>
</dbReference>
<evidence type="ECO:0000256" key="3">
    <source>
        <dbReference type="ARBA" id="ARBA00022806"/>
    </source>
</evidence>
<dbReference type="SUPFAM" id="SSF52540">
    <property type="entry name" value="P-loop containing nucleoside triphosphate hydrolases"/>
    <property type="match status" value="1"/>
</dbReference>
<evidence type="ECO:0000256" key="5">
    <source>
        <dbReference type="PROSITE-ProRule" id="PRU00552"/>
    </source>
</evidence>
<feature type="domain" description="DEAD-box RNA helicase Q" evidence="9">
    <location>
        <begin position="3"/>
        <end position="31"/>
    </location>
</feature>
<dbReference type="InterPro" id="IPR000629">
    <property type="entry name" value="RNA-helicase_DEAD-box_CS"/>
</dbReference>
<dbReference type="GO" id="GO:0005840">
    <property type="term" value="C:ribosome"/>
    <property type="evidence" value="ECO:0007669"/>
    <property type="project" value="TreeGrafter"/>
</dbReference>
<keyword evidence="3 6" id="KW-0347">Helicase</keyword>
<evidence type="ECO:0000259" key="9">
    <source>
        <dbReference type="PROSITE" id="PS51195"/>
    </source>
</evidence>
<accession>A0A1Q8QQM8</accession>
<dbReference type="PROSITE" id="PS51192">
    <property type="entry name" value="HELICASE_ATP_BIND_1"/>
    <property type="match status" value="1"/>
</dbReference>
<evidence type="ECO:0000256" key="1">
    <source>
        <dbReference type="ARBA" id="ARBA00022741"/>
    </source>
</evidence>
<dbReference type="EMBL" id="MLBF01000031">
    <property type="protein sequence ID" value="OLN29610.1"/>
    <property type="molecule type" value="Genomic_DNA"/>
</dbReference>
<dbReference type="InterPro" id="IPR014014">
    <property type="entry name" value="RNA_helicase_DEAD_Q_motif"/>
</dbReference>
<comment type="caution">
    <text evidence="10">The sequence shown here is derived from an EMBL/GenBank/DDBJ whole genome shotgun (WGS) entry which is preliminary data.</text>
</comment>
<dbReference type="OrthoDB" id="9805696at2"/>
<dbReference type="Gene3D" id="3.40.50.300">
    <property type="entry name" value="P-loop containing nucleotide triphosphate hydrolases"/>
    <property type="match status" value="2"/>
</dbReference>
<sequence>MLTSFNQLGLDESLVAALKQERIVEPTAIQEQTIPLILENRDIVGQSETGTGKTLAYLLPIFQKIDTQKRENQAMILTPTHELAIQIQREIEILTKNSGLAVTSTAIIGNVNITRQIEKLKEKQHIIVGSSGRILELIQKKKISSQTIKTIVLDEADRLLDENNSQVVKAVIKTTLSRTQLLLFSATLPPVTMQRASEFLKNPEIVRVTGKIMVAPTITHMYFLAEQRDKIEVLRKLIRMILPTRALIFINRSEEIEKMVERLRFHGLEATGLYGGANKVDRRKAMNDFKTGKISLLVASDLAARGLDIKGITHIFNLDLPEDPQLYLHRVGRTGRAGESGRAISIVTFKEVSYIKRLENTFEIRISPKEMFQGRIVDLKKK</sequence>
<proteinExistence type="inferred from homology"/>
<keyword evidence="2 6" id="KW-0378">Hydrolase</keyword>
<dbReference type="Pfam" id="PF00271">
    <property type="entry name" value="Helicase_C"/>
    <property type="match status" value="1"/>
</dbReference>
<dbReference type="GO" id="GO:0016787">
    <property type="term" value="F:hydrolase activity"/>
    <property type="evidence" value="ECO:0007669"/>
    <property type="project" value="UniProtKB-KW"/>
</dbReference>
<keyword evidence="4 6" id="KW-0067">ATP-binding</keyword>
<dbReference type="PANTHER" id="PTHR47963">
    <property type="entry name" value="DEAD-BOX ATP-DEPENDENT RNA HELICASE 47, MITOCHONDRIAL"/>
    <property type="match status" value="1"/>
</dbReference>
<dbReference type="STRING" id="1888891.DSOL_3471"/>
<organism evidence="10 11">
    <name type="scientific">Desulfosporosinus metallidurans</name>
    <dbReference type="NCBI Taxonomy" id="1888891"/>
    <lineage>
        <taxon>Bacteria</taxon>
        <taxon>Bacillati</taxon>
        <taxon>Bacillota</taxon>
        <taxon>Clostridia</taxon>
        <taxon>Eubacteriales</taxon>
        <taxon>Desulfitobacteriaceae</taxon>
        <taxon>Desulfosporosinus</taxon>
    </lineage>
</organism>
<dbReference type="CDD" id="cd18787">
    <property type="entry name" value="SF2_C_DEAD"/>
    <property type="match status" value="1"/>
</dbReference>
<dbReference type="RefSeq" id="WP_075365953.1">
    <property type="nucleotide sequence ID" value="NZ_MLBF01000031.1"/>
</dbReference>
<dbReference type="GO" id="GO:0033592">
    <property type="term" value="F:RNA strand annealing activity"/>
    <property type="evidence" value="ECO:0007669"/>
    <property type="project" value="TreeGrafter"/>
</dbReference>
<comment type="similarity">
    <text evidence="6">Belongs to the DEAD box helicase family.</text>
</comment>
<keyword evidence="1 6" id="KW-0547">Nucleotide-binding</keyword>
<keyword evidence="11" id="KW-1185">Reference proteome</keyword>
<dbReference type="SMART" id="SM00487">
    <property type="entry name" value="DEXDc"/>
    <property type="match status" value="1"/>
</dbReference>
<evidence type="ECO:0000259" key="7">
    <source>
        <dbReference type="PROSITE" id="PS51192"/>
    </source>
</evidence>
<dbReference type="InterPro" id="IPR027417">
    <property type="entry name" value="P-loop_NTPase"/>
</dbReference>
<feature type="domain" description="Helicase ATP-binding" evidence="7">
    <location>
        <begin position="34"/>
        <end position="206"/>
    </location>
</feature>
<dbReference type="PROSITE" id="PS51194">
    <property type="entry name" value="HELICASE_CTER"/>
    <property type="match status" value="1"/>
</dbReference>
<dbReference type="GO" id="GO:0005524">
    <property type="term" value="F:ATP binding"/>
    <property type="evidence" value="ECO:0007669"/>
    <property type="project" value="UniProtKB-KW"/>
</dbReference>
<gene>
    <name evidence="10" type="ORF">DSOL_3471</name>
</gene>
<evidence type="ECO:0000259" key="8">
    <source>
        <dbReference type="PROSITE" id="PS51194"/>
    </source>
</evidence>
<feature type="short sequence motif" description="Q motif" evidence="5">
    <location>
        <begin position="3"/>
        <end position="31"/>
    </location>
</feature>
<dbReference type="PANTHER" id="PTHR47963:SF7">
    <property type="entry name" value="ATP-DEPENDENT RNA HELICASE YFML-RELATED"/>
    <property type="match status" value="1"/>
</dbReference>
<name>A0A1Q8QQM8_9FIRM</name>
<dbReference type="GO" id="GO:0009409">
    <property type="term" value="P:response to cold"/>
    <property type="evidence" value="ECO:0007669"/>
    <property type="project" value="TreeGrafter"/>
</dbReference>
<feature type="domain" description="Helicase C-terminal" evidence="8">
    <location>
        <begin position="233"/>
        <end position="380"/>
    </location>
</feature>
<dbReference type="InterPro" id="IPR050547">
    <property type="entry name" value="DEAD_box_RNA_helicases"/>
</dbReference>
<dbReference type="InterPro" id="IPR001650">
    <property type="entry name" value="Helicase_C-like"/>
</dbReference>
<dbReference type="PROSITE" id="PS51195">
    <property type="entry name" value="Q_MOTIF"/>
    <property type="match status" value="1"/>
</dbReference>
<dbReference type="PROSITE" id="PS00039">
    <property type="entry name" value="DEAD_ATP_HELICASE"/>
    <property type="match status" value="1"/>
</dbReference>
<evidence type="ECO:0000256" key="4">
    <source>
        <dbReference type="ARBA" id="ARBA00022840"/>
    </source>
</evidence>
<evidence type="ECO:0000313" key="10">
    <source>
        <dbReference type="EMBL" id="OLN29610.1"/>
    </source>
</evidence>
<dbReference type="AlphaFoldDB" id="A0A1Q8QQM8"/>
<dbReference type="InterPro" id="IPR011545">
    <property type="entry name" value="DEAD/DEAH_box_helicase_dom"/>
</dbReference>
<dbReference type="Proteomes" id="UP000186102">
    <property type="component" value="Unassembled WGS sequence"/>
</dbReference>
<dbReference type="InterPro" id="IPR044742">
    <property type="entry name" value="DEAD/DEAH_RhlB"/>
</dbReference>
<dbReference type="GO" id="GO:0003724">
    <property type="term" value="F:RNA helicase activity"/>
    <property type="evidence" value="ECO:0007669"/>
    <property type="project" value="InterPro"/>
</dbReference>
<evidence type="ECO:0000256" key="6">
    <source>
        <dbReference type="RuleBase" id="RU000492"/>
    </source>
</evidence>